<organism evidence="2 3">
    <name type="scientific">Trichoderma asperellum (strain ATCC 204424 / CBS 433.97 / NBRC 101777)</name>
    <dbReference type="NCBI Taxonomy" id="1042311"/>
    <lineage>
        <taxon>Eukaryota</taxon>
        <taxon>Fungi</taxon>
        <taxon>Dikarya</taxon>
        <taxon>Ascomycota</taxon>
        <taxon>Pezizomycotina</taxon>
        <taxon>Sordariomycetes</taxon>
        <taxon>Hypocreomycetidae</taxon>
        <taxon>Hypocreales</taxon>
        <taxon>Hypocreaceae</taxon>
        <taxon>Trichoderma</taxon>
    </lineage>
</organism>
<name>A0A2T3Z711_TRIA4</name>
<protein>
    <submittedName>
        <fullName evidence="2">Uncharacterized protein</fullName>
    </submittedName>
</protein>
<feature type="signal peptide" evidence="1">
    <location>
        <begin position="1"/>
        <end position="35"/>
    </location>
</feature>
<gene>
    <name evidence="2" type="ORF">M441DRAFT_408531</name>
</gene>
<dbReference type="Proteomes" id="UP000240493">
    <property type="component" value="Unassembled WGS sequence"/>
</dbReference>
<feature type="chain" id="PRO_5015771944" evidence="1">
    <location>
        <begin position="36"/>
        <end position="137"/>
    </location>
</feature>
<accession>A0A2T3Z711</accession>
<sequence>MGGQLCGRRRHEGRGPSVSCVVFLVSLNYFPVSLTLDPWGGRYVCTHRAHCINASSSAVGCKPPLVRQLAFTNTSSLHRYWRVGSKWSCFHAACSMLIRVSAAYHFILVANKMRLIYAAATVGRALLYRHPRLCSLR</sequence>
<keyword evidence="3" id="KW-1185">Reference proteome</keyword>
<proteinExistence type="predicted"/>
<evidence type="ECO:0000313" key="2">
    <source>
        <dbReference type="EMBL" id="PTB40578.1"/>
    </source>
</evidence>
<dbReference type="EMBL" id="KZ679262">
    <property type="protein sequence ID" value="PTB40578.1"/>
    <property type="molecule type" value="Genomic_DNA"/>
</dbReference>
<keyword evidence="1" id="KW-0732">Signal</keyword>
<reference evidence="2 3" key="1">
    <citation type="submission" date="2016-07" db="EMBL/GenBank/DDBJ databases">
        <title>Multiple horizontal gene transfer events from other fungi enriched the ability of initially mycotrophic Trichoderma (Ascomycota) to feed on dead plant biomass.</title>
        <authorList>
            <consortium name="DOE Joint Genome Institute"/>
            <person name="Aerts A."/>
            <person name="Atanasova L."/>
            <person name="Chenthamara K."/>
            <person name="Zhang J."/>
            <person name="Grujic M."/>
            <person name="Henrissat B."/>
            <person name="Kuo A."/>
            <person name="Salamov A."/>
            <person name="Lipzen A."/>
            <person name="Labutti K."/>
            <person name="Barry K."/>
            <person name="Miao Y."/>
            <person name="Rahimi M.J."/>
            <person name="Shen Q."/>
            <person name="Grigoriev I.V."/>
            <person name="Kubicek C.P."/>
            <person name="Druzhinina I.S."/>
        </authorList>
    </citation>
    <scope>NUCLEOTIDE SEQUENCE [LARGE SCALE GENOMIC DNA]</scope>
    <source>
        <strain evidence="2 3">CBS 433.97</strain>
    </source>
</reference>
<evidence type="ECO:0000256" key="1">
    <source>
        <dbReference type="SAM" id="SignalP"/>
    </source>
</evidence>
<evidence type="ECO:0000313" key="3">
    <source>
        <dbReference type="Proteomes" id="UP000240493"/>
    </source>
</evidence>
<dbReference type="AlphaFoldDB" id="A0A2T3Z711"/>